<feature type="transmembrane region" description="Helical" evidence="4">
    <location>
        <begin position="132"/>
        <end position="153"/>
    </location>
</feature>
<evidence type="ECO:0000313" key="6">
    <source>
        <dbReference type="EMBL" id="XBG60236.1"/>
    </source>
</evidence>
<organism evidence="6">
    <name type="scientific">Pontimicrobium sp. SW4</name>
    <dbReference type="NCBI Taxonomy" id="3153519"/>
    <lineage>
        <taxon>Bacteria</taxon>
        <taxon>Pseudomonadati</taxon>
        <taxon>Bacteroidota</taxon>
        <taxon>Flavobacteriia</taxon>
        <taxon>Flavobacteriales</taxon>
        <taxon>Flavobacteriaceae</taxon>
        <taxon>Pontimicrobium</taxon>
    </lineage>
</organism>
<keyword evidence="1" id="KW-0805">Transcription regulation</keyword>
<proteinExistence type="predicted"/>
<keyword evidence="2" id="KW-0238">DNA-binding</keyword>
<dbReference type="AlphaFoldDB" id="A0AAU7BQ49"/>
<dbReference type="InterPro" id="IPR018060">
    <property type="entry name" value="HTH_AraC"/>
</dbReference>
<name>A0AAU7BQ49_9FLAO</name>
<sequence length="500" mass="58453">MEKLKKHIVYPKKDFILIIFLALLSNAFALEQYFIEGVDVKIAEKNLLEFPSFFDSSFVLDSNLVQSKDSILYFRNLAVEYSSKNDVDNAIVYIKKYIGATADLSLINDHLFSNINNAEKYIAFKQKYLPKFNFMAIIYFYAGFLGIFIFVILNIKKGVDRVGTFLISLFVLFNSLFILHLSLYIINYQYHIPQALMMTITFSFLYGPLLYFYFKRVNYNYKFRLIDILHLIPSIILLISILPYYFMSSLEKFNILFDGRKELLPAAYTVIVVKILSLSIYAFLILKVYRKNKKIVNNKNKVIFCWQRNLLTLHIIYTIAYIIYVGGVVKIINFQPLYHLQILVMVSVVFYVAYIAYGQPEIFKGKVKLLDPINFFKYKKSGLTPSFSLELKENLLRLLSEEKIYLDNDLNLESLSDKLGTTRHNTSQVINEHFNMSFSELMNQYRIDEATEILKKDEYNSLSIIQVAYEVGFNNKVSFNKSFKKQLSLTPTQYIKSIRA</sequence>
<dbReference type="PANTHER" id="PTHR43280:SF29">
    <property type="entry name" value="ARAC-FAMILY TRANSCRIPTIONAL REGULATOR"/>
    <property type="match status" value="1"/>
</dbReference>
<gene>
    <name evidence="6" type="ORF">ABGB03_10255</name>
</gene>
<feature type="domain" description="HTH araC/xylS-type" evidence="5">
    <location>
        <begin position="393"/>
        <end position="497"/>
    </location>
</feature>
<keyword evidence="4" id="KW-0812">Transmembrane</keyword>
<evidence type="ECO:0000256" key="1">
    <source>
        <dbReference type="ARBA" id="ARBA00023015"/>
    </source>
</evidence>
<keyword evidence="3" id="KW-0804">Transcription</keyword>
<dbReference type="RefSeq" id="WP_347922421.1">
    <property type="nucleotide sequence ID" value="NZ_CP157199.1"/>
</dbReference>
<protein>
    <submittedName>
        <fullName evidence="6">AraC family transcriptional regulator</fullName>
    </submittedName>
</protein>
<evidence type="ECO:0000259" key="5">
    <source>
        <dbReference type="PROSITE" id="PS01124"/>
    </source>
</evidence>
<dbReference type="PROSITE" id="PS00041">
    <property type="entry name" value="HTH_ARAC_FAMILY_1"/>
    <property type="match status" value="1"/>
</dbReference>
<dbReference type="SUPFAM" id="SSF46689">
    <property type="entry name" value="Homeodomain-like"/>
    <property type="match status" value="1"/>
</dbReference>
<keyword evidence="4" id="KW-0472">Membrane</keyword>
<dbReference type="InterPro" id="IPR009057">
    <property type="entry name" value="Homeodomain-like_sf"/>
</dbReference>
<dbReference type="GO" id="GO:0043565">
    <property type="term" value="F:sequence-specific DNA binding"/>
    <property type="evidence" value="ECO:0007669"/>
    <property type="project" value="InterPro"/>
</dbReference>
<keyword evidence="4" id="KW-1133">Transmembrane helix</keyword>
<evidence type="ECO:0000256" key="4">
    <source>
        <dbReference type="SAM" id="Phobius"/>
    </source>
</evidence>
<feature type="transmembrane region" description="Helical" evidence="4">
    <location>
        <begin position="266"/>
        <end position="289"/>
    </location>
</feature>
<accession>A0AAU7BQ49</accession>
<reference evidence="6" key="1">
    <citation type="submission" date="2024-05" db="EMBL/GenBank/DDBJ databases">
        <title>Pontimicrobium maritimus sp. nov., isolated form sea water.</title>
        <authorList>
            <person name="Muhammad N."/>
            <person name="Vuong T.Q."/>
            <person name="Han H.L."/>
            <person name="Kim S.-G."/>
        </authorList>
    </citation>
    <scope>NUCLEOTIDE SEQUENCE</scope>
    <source>
        <strain evidence="6">SW4</strain>
    </source>
</reference>
<evidence type="ECO:0000256" key="2">
    <source>
        <dbReference type="ARBA" id="ARBA00023125"/>
    </source>
</evidence>
<dbReference type="Gene3D" id="1.10.10.60">
    <property type="entry name" value="Homeodomain-like"/>
    <property type="match status" value="2"/>
</dbReference>
<feature type="transmembrane region" description="Helical" evidence="4">
    <location>
        <begin position="165"/>
        <end position="186"/>
    </location>
</feature>
<feature type="transmembrane region" description="Helical" evidence="4">
    <location>
        <begin position="338"/>
        <end position="357"/>
    </location>
</feature>
<dbReference type="PROSITE" id="PS01124">
    <property type="entry name" value="HTH_ARAC_FAMILY_2"/>
    <property type="match status" value="1"/>
</dbReference>
<feature type="transmembrane region" description="Helical" evidence="4">
    <location>
        <begin position="310"/>
        <end position="332"/>
    </location>
</feature>
<dbReference type="PANTHER" id="PTHR43280">
    <property type="entry name" value="ARAC-FAMILY TRANSCRIPTIONAL REGULATOR"/>
    <property type="match status" value="1"/>
</dbReference>
<dbReference type="InterPro" id="IPR018062">
    <property type="entry name" value="HTH_AraC-typ_CS"/>
</dbReference>
<dbReference type="GO" id="GO:0003700">
    <property type="term" value="F:DNA-binding transcription factor activity"/>
    <property type="evidence" value="ECO:0007669"/>
    <property type="project" value="InterPro"/>
</dbReference>
<dbReference type="Pfam" id="PF12833">
    <property type="entry name" value="HTH_18"/>
    <property type="match status" value="1"/>
</dbReference>
<dbReference type="EMBL" id="CP157199">
    <property type="protein sequence ID" value="XBG60236.1"/>
    <property type="molecule type" value="Genomic_DNA"/>
</dbReference>
<feature type="transmembrane region" description="Helical" evidence="4">
    <location>
        <begin position="192"/>
        <end position="213"/>
    </location>
</feature>
<feature type="transmembrane region" description="Helical" evidence="4">
    <location>
        <begin position="225"/>
        <end position="246"/>
    </location>
</feature>
<evidence type="ECO:0000256" key="3">
    <source>
        <dbReference type="ARBA" id="ARBA00023163"/>
    </source>
</evidence>
<dbReference type="SMART" id="SM00342">
    <property type="entry name" value="HTH_ARAC"/>
    <property type="match status" value="1"/>
</dbReference>